<dbReference type="GO" id="GO:0042597">
    <property type="term" value="C:periplasmic space"/>
    <property type="evidence" value="ECO:0007669"/>
    <property type="project" value="UniProtKB-SubCell"/>
</dbReference>
<dbReference type="EMBL" id="NPDZ01000002">
    <property type="protein sequence ID" value="PJZ74468.1"/>
    <property type="molecule type" value="Genomic_DNA"/>
</dbReference>
<protein>
    <submittedName>
        <fullName evidence="6">Flagella basal body P-ring formation protein FlgA</fullName>
    </submittedName>
</protein>
<dbReference type="EMBL" id="NPDY01000026">
    <property type="protein sequence ID" value="PJZ68326.1"/>
    <property type="molecule type" value="Genomic_DNA"/>
</dbReference>
<keyword evidence="2" id="KW-0732">Signal</keyword>
<name>A0A2M9ZQW7_9LEPT</name>
<comment type="subcellular location">
    <subcellularLocation>
        <location evidence="1">Periplasm</location>
    </subcellularLocation>
</comment>
<dbReference type="InterPro" id="IPR017585">
    <property type="entry name" value="SAF_FlgA"/>
</dbReference>
<comment type="caution">
    <text evidence="6">The sequence shown here is derived from an EMBL/GenBank/DDBJ whole genome shotgun (WGS) entry which is preliminary data.</text>
</comment>
<evidence type="ECO:0000259" key="4">
    <source>
        <dbReference type="SMART" id="SM00858"/>
    </source>
</evidence>
<dbReference type="Proteomes" id="UP000231962">
    <property type="component" value="Unassembled WGS sequence"/>
</dbReference>
<dbReference type="Pfam" id="PF13144">
    <property type="entry name" value="ChapFlgA"/>
    <property type="match status" value="1"/>
</dbReference>
<keyword evidence="3" id="KW-0574">Periplasm</keyword>
<dbReference type="CDD" id="cd11614">
    <property type="entry name" value="SAF_CpaB_FlgA_like"/>
    <property type="match status" value="1"/>
</dbReference>
<dbReference type="PANTHER" id="PTHR36307">
    <property type="entry name" value="FLAGELLA BASAL BODY P-RING FORMATION PROTEIN FLGA"/>
    <property type="match status" value="1"/>
</dbReference>
<sequence length="291" mass="32792">MLSAFYFFDTSLHALESIYLKGKVFTQKKEVYLSDIAKISDSVKDRIIFQDLSDPTILRPEDLQSRLSDVSVSGKETIVIPLNSELDPSDLEESLLKEISKLPQGETSEFKITYMSGDRAVPEKGVDLKWAGLPRVIHAGQIVASLDYYFQNRKVHTQRIKFKIDKRAEAFFAKRAIRKGERLTEDSIEKREVYLEEPFQDGIGPESIGWTALVDLSAGELLRKKHVRFLYDVQRGGDVNLVYISGNLVVKARSKALSSGNIGDKVEVTAHSKDGRLTARVVEKNTVLLEN</sequence>
<dbReference type="GO" id="GO:0044780">
    <property type="term" value="P:bacterial-type flagellum assembly"/>
    <property type="evidence" value="ECO:0007669"/>
    <property type="project" value="InterPro"/>
</dbReference>
<keyword evidence="6" id="KW-0282">Flagellum</keyword>
<evidence type="ECO:0000313" key="6">
    <source>
        <dbReference type="EMBL" id="PJZ74468.1"/>
    </source>
</evidence>
<evidence type="ECO:0000313" key="8">
    <source>
        <dbReference type="Proteomes" id="UP000231990"/>
    </source>
</evidence>
<gene>
    <name evidence="6" type="primary">flgA</name>
    <name evidence="5" type="ORF">CH360_16790</name>
    <name evidence="6" type="ORF">CH373_04805</name>
</gene>
<keyword evidence="6" id="KW-0966">Cell projection</keyword>
<dbReference type="Gene3D" id="2.30.30.760">
    <property type="match status" value="1"/>
</dbReference>
<accession>A0A2M9ZQW7</accession>
<dbReference type="NCBIfam" id="TIGR03170">
    <property type="entry name" value="flgA_cterm"/>
    <property type="match status" value="1"/>
</dbReference>
<evidence type="ECO:0000313" key="7">
    <source>
        <dbReference type="Proteomes" id="UP000231962"/>
    </source>
</evidence>
<keyword evidence="6" id="KW-0969">Cilium</keyword>
<evidence type="ECO:0000256" key="3">
    <source>
        <dbReference type="ARBA" id="ARBA00022764"/>
    </source>
</evidence>
<evidence type="ECO:0000313" key="5">
    <source>
        <dbReference type="EMBL" id="PJZ68326.1"/>
    </source>
</evidence>
<dbReference type="Proteomes" id="UP000231990">
    <property type="component" value="Unassembled WGS sequence"/>
</dbReference>
<dbReference type="InterPro" id="IPR039246">
    <property type="entry name" value="Flagellar_FlgA"/>
</dbReference>
<evidence type="ECO:0000256" key="2">
    <source>
        <dbReference type="ARBA" id="ARBA00022729"/>
    </source>
</evidence>
<dbReference type="AlphaFoldDB" id="A0A2M9ZQW7"/>
<dbReference type="InterPro" id="IPR013974">
    <property type="entry name" value="SAF"/>
</dbReference>
<evidence type="ECO:0000256" key="1">
    <source>
        <dbReference type="ARBA" id="ARBA00004418"/>
    </source>
</evidence>
<reference evidence="7 8" key="1">
    <citation type="submission" date="2017-07" db="EMBL/GenBank/DDBJ databases">
        <title>Leptospira spp. isolated from tropical soils.</title>
        <authorList>
            <person name="Thibeaux R."/>
            <person name="Iraola G."/>
            <person name="Ferres I."/>
            <person name="Bierque E."/>
            <person name="Girault D."/>
            <person name="Soupe-Gilbert M.-E."/>
            <person name="Picardeau M."/>
            <person name="Goarant C."/>
        </authorList>
    </citation>
    <scope>NUCLEOTIDE SEQUENCE [LARGE SCALE GENOMIC DNA]</scope>
    <source>
        <strain evidence="6 8">FH1-B-B1</strain>
        <strain evidence="5 7">FH1-B-C1</strain>
    </source>
</reference>
<proteinExistence type="predicted"/>
<keyword evidence="7" id="KW-1185">Reference proteome</keyword>
<dbReference type="SMART" id="SM00858">
    <property type="entry name" value="SAF"/>
    <property type="match status" value="1"/>
</dbReference>
<dbReference type="PANTHER" id="PTHR36307:SF1">
    <property type="entry name" value="FLAGELLA BASAL BODY P-RING FORMATION PROTEIN FLGA"/>
    <property type="match status" value="1"/>
</dbReference>
<dbReference type="OrthoDB" id="344241at2"/>
<organism evidence="6 8">
    <name type="scientific">Leptospira perolatii</name>
    <dbReference type="NCBI Taxonomy" id="2023191"/>
    <lineage>
        <taxon>Bacteria</taxon>
        <taxon>Pseudomonadati</taxon>
        <taxon>Spirochaetota</taxon>
        <taxon>Spirochaetia</taxon>
        <taxon>Leptospirales</taxon>
        <taxon>Leptospiraceae</taxon>
        <taxon>Leptospira</taxon>
    </lineage>
</organism>
<feature type="domain" description="SAF" evidence="4">
    <location>
        <begin position="168"/>
        <end position="228"/>
    </location>
</feature>